<dbReference type="Proteomes" id="UP000018721">
    <property type="component" value="Unassembled WGS sequence"/>
</dbReference>
<dbReference type="HOGENOM" id="CLU_2282982_0_0_1"/>
<evidence type="ECO:0000313" key="2">
    <source>
        <dbReference type="EMBL" id="ETI48634.1"/>
    </source>
</evidence>
<dbReference type="AlphaFoldDB" id="V9FAX8"/>
<dbReference type="EMBL" id="ANIZ01001225">
    <property type="protein sequence ID" value="ETI48634.1"/>
    <property type="molecule type" value="Genomic_DNA"/>
</dbReference>
<comment type="caution">
    <text evidence="2">The sequence shown here is derived from an EMBL/GenBank/DDBJ whole genome shotgun (WGS) entry which is preliminary data.</text>
</comment>
<keyword evidence="3" id="KW-1185">Reference proteome</keyword>
<reference evidence="2 3" key="1">
    <citation type="submission" date="2013-11" db="EMBL/GenBank/DDBJ databases">
        <title>The Genome Sequence of Phytophthora parasitica P1569.</title>
        <authorList>
            <consortium name="The Broad Institute Genomics Platform"/>
            <person name="Russ C."/>
            <person name="Tyler B."/>
            <person name="Panabieres F."/>
            <person name="Shan W."/>
            <person name="Tripathy S."/>
            <person name="Grunwald N."/>
            <person name="Machado M."/>
            <person name="Johnson C.S."/>
            <person name="Arredondo F."/>
            <person name="Hong C."/>
            <person name="Coffey M."/>
            <person name="Young S.K."/>
            <person name="Zeng Q."/>
            <person name="Gargeya S."/>
            <person name="Fitzgerald M."/>
            <person name="Abouelleil A."/>
            <person name="Alvarado L."/>
            <person name="Chapman S.B."/>
            <person name="Gainer-Dewar J."/>
            <person name="Goldberg J."/>
            <person name="Griggs A."/>
            <person name="Gujja S."/>
            <person name="Hansen M."/>
            <person name="Howarth C."/>
            <person name="Imamovic A."/>
            <person name="Ireland A."/>
            <person name="Larimer J."/>
            <person name="McCowan C."/>
            <person name="Murphy C."/>
            <person name="Pearson M."/>
            <person name="Poon T.W."/>
            <person name="Priest M."/>
            <person name="Roberts A."/>
            <person name="Saif S."/>
            <person name="Shea T."/>
            <person name="Sykes S."/>
            <person name="Wortman J."/>
            <person name="Nusbaum C."/>
            <person name="Birren B."/>
        </authorList>
    </citation>
    <scope>NUCLEOTIDE SEQUENCE [LARGE SCALE GENOMIC DNA]</scope>
    <source>
        <strain evidence="2 3">P1569</strain>
    </source>
</reference>
<gene>
    <name evidence="2" type="ORF">F443_07369</name>
</gene>
<evidence type="ECO:0000256" key="1">
    <source>
        <dbReference type="SAM" id="MobiDB-lite"/>
    </source>
</evidence>
<accession>V9FAX8</accession>
<proteinExistence type="predicted"/>
<feature type="region of interest" description="Disordered" evidence="1">
    <location>
        <begin position="75"/>
        <end position="102"/>
    </location>
</feature>
<evidence type="ECO:0000313" key="3">
    <source>
        <dbReference type="Proteomes" id="UP000018721"/>
    </source>
</evidence>
<sequence length="102" mass="11519">MMCKPYKAAVAAAPRPALAAIRSWDVRERARRQGLHAFVEIGLVSHAHIRFPLAASGADCIASRPRHWDACLQNQRRRRWETPPAKDQSKDRRSLAGRYASC</sequence>
<name>V9FAX8_PHYNI</name>
<protein>
    <submittedName>
        <fullName evidence="2">Uncharacterized protein</fullName>
    </submittedName>
</protein>
<organism evidence="2 3">
    <name type="scientific">Phytophthora nicotianae P1569</name>
    <dbReference type="NCBI Taxonomy" id="1317065"/>
    <lineage>
        <taxon>Eukaryota</taxon>
        <taxon>Sar</taxon>
        <taxon>Stramenopiles</taxon>
        <taxon>Oomycota</taxon>
        <taxon>Peronosporomycetes</taxon>
        <taxon>Peronosporales</taxon>
        <taxon>Peronosporaceae</taxon>
        <taxon>Phytophthora</taxon>
    </lineage>
</organism>